<keyword evidence="5" id="KW-1185">Reference proteome</keyword>
<evidence type="ECO:0000256" key="1">
    <source>
        <dbReference type="PROSITE-ProRule" id="PRU00042"/>
    </source>
</evidence>
<organism evidence="4 5">
    <name type="scientific">Lentinula edodes</name>
    <name type="common">Shiitake mushroom</name>
    <name type="synonym">Lentinus edodes</name>
    <dbReference type="NCBI Taxonomy" id="5353"/>
    <lineage>
        <taxon>Eukaryota</taxon>
        <taxon>Fungi</taxon>
        <taxon>Dikarya</taxon>
        <taxon>Basidiomycota</taxon>
        <taxon>Agaricomycotina</taxon>
        <taxon>Agaricomycetes</taxon>
        <taxon>Agaricomycetidae</taxon>
        <taxon>Agaricales</taxon>
        <taxon>Marasmiineae</taxon>
        <taxon>Omphalotaceae</taxon>
        <taxon>Lentinula</taxon>
    </lineage>
</organism>
<evidence type="ECO:0000256" key="2">
    <source>
        <dbReference type="SAM" id="MobiDB-lite"/>
    </source>
</evidence>
<dbReference type="GO" id="GO:0008270">
    <property type="term" value="F:zinc ion binding"/>
    <property type="evidence" value="ECO:0007669"/>
    <property type="project" value="UniProtKB-KW"/>
</dbReference>
<evidence type="ECO:0000259" key="3">
    <source>
        <dbReference type="PROSITE" id="PS50157"/>
    </source>
</evidence>
<keyword evidence="1" id="KW-0479">Metal-binding</keyword>
<dbReference type="EMBL" id="BDGU01000190">
    <property type="protein sequence ID" value="GAW04401.1"/>
    <property type="molecule type" value="Genomic_DNA"/>
</dbReference>
<protein>
    <submittedName>
        <fullName evidence="4">Arginyl-tRNA synthetase</fullName>
    </submittedName>
</protein>
<keyword evidence="1" id="KW-0862">Zinc</keyword>
<feature type="domain" description="C2H2-type" evidence="3">
    <location>
        <begin position="40"/>
        <end position="70"/>
    </location>
</feature>
<evidence type="ECO:0000313" key="4">
    <source>
        <dbReference type="EMBL" id="GAW04401.1"/>
    </source>
</evidence>
<dbReference type="Proteomes" id="UP000188533">
    <property type="component" value="Unassembled WGS sequence"/>
</dbReference>
<dbReference type="InterPro" id="IPR013087">
    <property type="entry name" value="Znf_C2H2_type"/>
</dbReference>
<dbReference type="AlphaFoldDB" id="A0A1Q3EB79"/>
<dbReference type="PROSITE" id="PS00028">
    <property type="entry name" value="ZINC_FINGER_C2H2_1"/>
    <property type="match status" value="1"/>
</dbReference>
<feature type="region of interest" description="Disordered" evidence="2">
    <location>
        <begin position="1"/>
        <end position="31"/>
    </location>
</feature>
<keyword evidence="4" id="KW-0436">Ligase</keyword>
<feature type="compositionally biased region" description="Polar residues" evidence="2">
    <location>
        <begin position="13"/>
        <end position="31"/>
    </location>
</feature>
<comment type="caution">
    <text evidence="4">The sequence shown here is derived from an EMBL/GenBank/DDBJ whole genome shotgun (WGS) entry which is preliminary data.</text>
</comment>
<reference evidence="4 5" key="1">
    <citation type="submission" date="2016-08" db="EMBL/GenBank/DDBJ databases">
        <authorList>
            <consortium name="Lentinula edodes genome sequencing consortium"/>
            <person name="Sakamoto Y."/>
            <person name="Nakade K."/>
            <person name="Sato S."/>
            <person name="Yoshida Y."/>
            <person name="Miyazaki K."/>
            <person name="Natsume S."/>
            <person name="Konno N."/>
        </authorList>
    </citation>
    <scope>NUCLEOTIDE SEQUENCE [LARGE SCALE GENOMIC DNA]</scope>
    <source>
        <strain evidence="4 5">NBRC 111202</strain>
    </source>
</reference>
<reference evidence="4 5" key="2">
    <citation type="submission" date="2017-02" db="EMBL/GenBank/DDBJ databases">
        <title>A genome survey and senescence transcriptome analysis in Lentinula edodes.</title>
        <authorList>
            <person name="Sakamoto Y."/>
            <person name="Nakade K."/>
            <person name="Sato S."/>
            <person name="Yoshida Y."/>
            <person name="Miyazaki K."/>
            <person name="Natsume S."/>
            <person name="Konno N."/>
        </authorList>
    </citation>
    <scope>NUCLEOTIDE SEQUENCE [LARGE SCALE GENOMIC DNA]</scope>
    <source>
        <strain evidence="4 5">NBRC 111202</strain>
    </source>
</reference>
<evidence type="ECO:0000313" key="5">
    <source>
        <dbReference type="Proteomes" id="UP000188533"/>
    </source>
</evidence>
<keyword evidence="1" id="KW-0863">Zinc-finger</keyword>
<sequence length="78" mass="8837">MLPSVLPARPALSDTTTTREQLETSQSLAKATTPQETAIFLCALQDCHKLFPSRDRLMQHRKKEHGSDEDSNIITWNE</sequence>
<proteinExistence type="predicted"/>
<name>A0A1Q3EB79_LENED</name>
<feature type="region of interest" description="Disordered" evidence="2">
    <location>
        <begin position="59"/>
        <end position="78"/>
    </location>
</feature>
<accession>A0A1Q3EB79</accession>
<keyword evidence="4" id="KW-0030">Aminoacyl-tRNA synthetase</keyword>
<dbReference type="GO" id="GO:0004812">
    <property type="term" value="F:aminoacyl-tRNA ligase activity"/>
    <property type="evidence" value="ECO:0007669"/>
    <property type="project" value="UniProtKB-KW"/>
</dbReference>
<dbReference type="PROSITE" id="PS50157">
    <property type="entry name" value="ZINC_FINGER_C2H2_2"/>
    <property type="match status" value="1"/>
</dbReference>
<gene>
    <name evidence="4" type="ORF">LENED_006188</name>
</gene>